<dbReference type="RefSeq" id="WP_034906036.1">
    <property type="nucleotide sequence ID" value="NZ_CP017057.1"/>
</dbReference>
<dbReference type="Proteomes" id="UP000027866">
    <property type="component" value="Unassembled WGS sequence"/>
</dbReference>
<evidence type="ECO:0000256" key="1">
    <source>
        <dbReference type="SAM" id="SignalP"/>
    </source>
</evidence>
<evidence type="ECO:0000313" key="3">
    <source>
        <dbReference type="Proteomes" id="UP000027866"/>
    </source>
</evidence>
<dbReference type="Gene3D" id="3.10.450.50">
    <property type="match status" value="1"/>
</dbReference>
<sequence>MKTTSLVIAAASAALVACTPGYAQAATAPIGAGTNMQPTEEQLECITEKEVIARQEQWGAGIVKIGKVFQDGGDYRAAAADHIDEFYAYDLSLVLFKPTLAAVEQFRPSFDGALSYFVGGNESFPEDKGFAIKPWSKVRWQNTGIMNNVCHMAVAMGNYYFTPAAGGAETKVEYTIGYIRDEEGKLKMAVHSSTIPYSGG</sequence>
<evidence type="ECO:0000313" key="2">
    <source>
        <dbReference type="EMBL" id="KEO89871.1"/>
    </source>
</evidence>
<dbReference type="GO" id="GO:0016787">
    <property type="term" value="F:hydrolase activity"/>
    <property type="evidence" value="ECO:0007669"/>
    <property type="project" value="UniProtKB-KW"/>
</dbReference>
<reference evidence="2 3" key="1">
    <citation type="submission" date="2014-04" db="EMBL/GenBank/DDBJ databases">
        <title>A comprehensive comparison of genomes of Erythrobacter spp. Strains.</title>
        <authorList>
            <person name="Zheng Q."/>
        </authorList>
    </citation>
    <scope>NUCLEOTIDE SEQUENCE [LARGE SCALE GENOMIC DNA]</scope>
    <source>
        <strain evidence="2 3">DSM 8509</strain>
    </source>
</reference>
<feature type="chain" id="PRO_5001698970" evidence="1">
    <location>
        <begin position="26"/>
        <end position="200"/>
    </location>
</feature>
<keyword evidence="2" id="KW-0378">Hydrolase</keyword>
<gene>
    <name evidence="2" type="ORF">EH32_02475</name>
</gene>
<protein>
    <submittedName>
        <fullName evidence="2">Phosphoribosyl-AMP cyclohydrolase</fullName>
    </submittedName>
</protein>
<keyword evidence="3" id="KW-1185">Reference proteome</keyword>
<feature type="signal peptide" evidence="1">
    <location>
        <begin position="1"/>
        <end position="25"/>
    </location>
</feature>
<proteinExistence type="predicted"/>
<keyword evidence="1" id="KW-0732">Signal</keyword>
<dbReference type="PATRIC" id="fig|39960.10.peg.827"/>
<dbReference type="KEGG" id="elq:Ga0102493_111743"/>
<dbReference type="InterPro" id="IPR016878">
    <property type="entry name" value="MICAH-like"/>
</dbReference>
<dbReference type="EMBL" id="JMIX01000013">
    <property type="protein sequence ID" value="KEO89871.1"/>
    <property type="molecule type" value="Genomic_DNA"/>
</dbReference>
<dbReference type="OrthoDB" id="9807600at2"/>
<comment type="caution">
    <text evidence="2">The sequence shown here is derived from an EMBL/GenBank/DDBJ whole genome shotgun (WGS) entry which is preliminary data.</text>
</comment>
<dbReference type="PIRSF" id="PIRSF028288">
    <property type="entry name" value="UCP028288"/>
    <property type="match status" value="1"/>
</dbReference>
<name>A0A074M588_9SPHN</name>
<dbReference type="AlphaFoldDB" id="A0A074M588"/>
<accession>A0A074M588</accession>
<dbReference type="PROSITE" id="PS51257">
    <property type="entry name" value="PROKAR_LIPOPROTEIN"/>
    <property type="match status" value="1"/>
</dbReference>
<organism evidence="2 3">
    <name type="scientific">Erythrobacter litoralis</name>
    <dbReference type="NCBI Taxonomy" id="39960"/>
    <lineage>
        <taxon>Bacteria</taxon>
        <taxon>Pseudomonadati</taxon>
        <taxon>Pseudomonadota</taxon>
        <taxon>Alphaproteobacteria</taxon>
        <taxon>Sphingomonadales</taxon>
        <taxon>Erythrobacteraceae</taxon>
        <taxon>Erythrobacter/Porphyrobacter group</taxon>
        <taxon>Erythrobacter</taxon>
    </lineage>
</organism>